<dbReference type="Pfam" id="PF02578">
    <property type="entry name" value="Cu-oxidase_4"/>
    <property type="match status" value="1"/>
</dbReference>
<protein>
    <recommendedName>
        <fullName evidence="10">Purine nucleoside phosphorylase</fullName>
    </recommendedName>
</protein>
<evidence type="ECO:0000313" key="12">
    <source>
        <dbReference type="Proteomes" id="UP000078389"/>
    </source>
</evidence>
<dbReference type="Proteomes" id="UP000078389">
    <property type="component" value="Unassembled WGS sequence"/>
</dbReference>
<proteinExistence type="inferred from homology"/>
<dbReference type="InterPro" id="IPR003730">
    <property type="entry name" value="Cu_polyphenol_OxRdtase"/>
</dbReference>
<dbReference type="AlphaFoldDB" id="A0A178HMS7"/>
<dbReference type="PANTHER" id="PTHR30616:SF2">
    <property type="entry name" value="PURINE NUCLEOSIDE PHOSPHORYLASE LACC1"/>
    <property type="match status" value="1"/>
</dbReference>
<dbReference type="RefSeq" id="WP_067459305.1">
    <property type="nucleotide sequence ID" value="NZ_LVVY01000124.1"/>
</dbReference>
<dbReference type="InterPro" id="IPR011324">
    <property type="entry name" value="Cytotoxic_necrot_fac-like_cat"/>
</dbReference>
<dbReference type="SUPFAM" id="SSF64438">
    <property type="entry name" value="CNF1/YfiH-like putative cysteine hydrolases"/>
    <property type="match status" value="1"/>
</dbReference>
<dbReference type="STRING" id="1770058.A3840_16335"/>
<evidence type="ECO:0000256" key="8">
    <source>
        <dbReference type="ARBA" id="ARBA00048968"/>
    </source>
</evidence>
<dbReference type="GO" id="GO:0005507">
    <property type="term" value="F:copper ion binding"/>
    <property type="evidence" value="ECO:0007669"/>
    <property type="project" value="TreeGrafter"/>
</dbReference>
<comment type="catalytic activity">
    <reaction evidence="7">
        <text>adenosine + H2O + H(+) = inosine + NH4(+)</text>
        <dbReference type="Rhea" id="RHEA:24408"/>
        <dbReference type="ChEBI" id="CHEBI:15377"/>
        <dbReference type="ChEBI" id="CHEBI:15378"/>
        <dbReference type="ChEBI" id="CHEBI:16335"/>
        <dbReference type="ChEBI" id="CHEBI:17596"/>
        <dbReference type="ChEBI" id="CHEBI:28938"/>
        <dbReference type="EC" id="3.5.4.4"/>
    </reaction>
    <physiologicalReaction direction="left-to-right" evidence="7">
        <dbReference type="Rhea" id="RHEA:24409"/>
    </physiologicalReaction>
</comment>
<evidence type="ECO:0000256" key="3">
    <source>
        <dbReference type="ARBA" id="ARBA00022679"/>
    </source>
</evidence>
<dbReference type="EMBL" id="LVVY01000124">
    <property type="protein sequence ID" value="OAM74183.1"/>
    <property type="molecule type" value="Genomic_DNA"/>
</dbReference>
<dbReference type="CDD" id="cd16833">
    <property type="entry name" value="YfiH"/>
    <property type="match status" value="1"/>
</dbReference>
<evidence type="ECO:0000256" key="2">
    <source>
        <dbReference type="ARBA" id="ARBA00007353"/>
    </source>
</evidence>
<evidence type="ECO:0000256" key="9">
    <source>
        <dbReference type="ARBA" id="ARBA00049893"/>
    </source>
</evidence>
<dbReference type="GO" id="GO:0016787">
    <property type="term" value="F:hydrolase activity"/>
    <property type="evidence" value="ECO:0007669"/>
    <property type="project" value="UniProtKB-KW"/>
</dbReference>
<keyword evidence="5" id="KW-0378">Hydrolase</keyword>
<keyword evidence="4" id="KW-0479">Metal-binding</keyword>
<gene>
    <name evidence="11" type="ORF">A3840_16335</name>
</gene>
<comment type="similarity">
    <text evidence="2 10">Belongs to the purine nucleoside phosphorylase YfiH/LACC1 family.</text>
</comment>
<evidence type="ECO:0000256" key="10">
    <source>
        <dbReference type="RuleBase" id="RU361274"/>
    </source>
</evidence>
<evidence type="ECO:0000313" key="11">
    <source>
        <dbReference type="EMBL" id="OAM74183.1"/>
    </source>
</evidence>
<dbReference type="GO" id="GO:0017061">
    <property type="term" value="F:S-methyl-5-thioadenosine phosphorylase activity"/>
    <property type="evidence" value="ECO:0007669"/>
    <property type="project" value="UniProtKB-EC"/>
</dbReference>
<dbReference type="PANTHER" id="PTHR30616">
    <property type="entry name" value="UNCHARACTERIZED PROTEIN YFIH"/>
    <property type="match status" value="1"/>
</dbReference>
<reference evidence="11 12" key="1">
    <citation type="submission" date="2016-03" db="EMBL/GenBank/DDBJ databases">
        <title>Genome sequencing of Devosia sp. S37.</title>
        <authorList>
            <person name="Mohd Nor M."/>
        </authorList>
    </citation>
    <scope>NUCLEOTIDE SEQUENCE [LARGE SCALE GENOMIC DNA]</scope>
    <source>
        <strain evidence="11 12">S37</strain>
    </source>
</reference>
<evidence type="ECO:0000256" key="6">
    <source>
        <dbReference type="ARBA" id="ARBA00022833"/>
    </source>
</evidence>
<evidence type="ECO:0000256" key="7">
    <source>
        <dbReference type="ARBA" id="ARBA00047989"/>
    </source>
</evidence>
<accession>A0A178HMS7</accession>
<name>A0A178HMS7_9HYPH</name>
<comment type="caution">
    <text evidence="11">The sequence shown here is derived from an EMBL/GenBank/DDBJ whole genome shotgun (WGS) entry which is preliminary data.</text>
</comment>
<evidence type="ECO:0000256" key="1">
    <source>
        <dbReference type="ARBA" id="ARBA00000553"/>
    </source>
</evidence>
<dbReference type="NCBIfam" id="TIGR00726">
    <property type="entry name" value="peptidoglycan editing factor PgeF"/>
    <property type="match status" value="1"/>
</dbReference>
<dbReference type="OrthoDB" id="4279at2"/>
<keyword evidence="6" id="KW-0862">Zinc</keyword>
<organism evidence="11 12">
    <name type="scientific">Devosia elaeis</name>
    <dbReference type="NCBI Taxonomy" id="1770058"/>
    <lineage>
        <taxon>Bacteria</taxon>
        <taxon>Pseudomonadati</taxon>
        <taxon>Pseudomonadota</taxon>
        <taxon>Alphaproteobacteria</taxon>
        <taxon>Hyphomicrobiales</taxon>
        <taxon>Devosiaceae</taxon>
        <taxon>Devosia</taxon>
    </lineage>
</organism>
<evidence type="ECO:0000256" key="4">
    <source>
        <dbReference type="ARBA" id="ARBA00022723"/>
    </source>
</evidence>
<comment type="catalytic activity">
    <reaction evidence="8">
        <text>adenosine + phosphate = alpha-D-ribose 1-phosphate + adenine</text>
        <dbReference type="Rhea" id="RHEA:27642"/>
        <dbReference type="ChEBI" id="CHEBI:16335"/>
        <dbReference type="ChEBI" id="CHEBI:16708"/>
        <dbReference type="ChEBI" id="CHEBI:43474"/>
        <dbReference type="ChEBI" id="CHEBI:57720"/>
        <dbReference type="EC" id="2.4.2.1"/>
    </reaction>
    <physiologicalReaction direction="left-to-right" evidence="8">
        <dbReference type="Rhea" id="RHEA:27643"/>
    </physiologicalReaction>
</comment>
<comment type="catalytic activity">
    <reaction evidence="9">
        <text>S-methyl-5'-thioadenosine + phosphate = 5-(methylsulfanyl)-alpha-D-ribose 1-phosphate + adenine</text>
        <dbReference type="Rhea" id="RHEA:11852"/>
        <dbReference type="ChEBI" id="CHEBI:16708"/>
        <dbReference type="ChEBI" id="CHEBI:17509"/>
        <dbReference type="ChEBI" id="CHEBI:43474"/>
        <dbReference type="ChEBI" id="CHEBI:58533"/>
        <dbReference type="EC" id="2.4.2.28"/>
    </reaction>
    <physiologicalReaction direction="left-to-right" evidence="9">
        <dbReference type="Rhea" id="RHEA:11853"/>
    </physiologicalReaction>
</comment>
<keyword evidence="3" id="KW-0808">Transferase</keyword>
<comment type="catalytic activity">
    <reaction evidence="1">
        <text>inosine + phosphate = alpha-D-ribose 1-phosphate + hypoxanthine</text>
        <dbReference type="Rhea" id="RHEA:27646"/>
        <dbReference type="ChEBI" id="CHEBI:17368"/>
        <dbReference type="ChEBI" id="CHEBI:17596"/>
        <dbReference type="ChEBI" id="CHEBI:43474"/>
        <dbReference type="ChEBI" id="CHEBI:57720"/>
        <dbReference type="EC" id="2.4.2.1"/>
    </reaction>
    <physiologicalReaction direction="left-to-right" evidence="1">
        <dbReference type="Rhea" id="RHEA:27647"/>
    </physiologicalReaction>
</comment>
<keyword evidence="12" id="KW-1185">Reference proteome</keyword>
<dbReference type="Gene3D" id="3.60.140.10">
    <property type="entry name" value="CNF1/YfiH-like putative cysteine hydrolases"/>
    <property type="match status" value="1"/>
</dbReference>
<evidence type="ECO:0000256" key="5">
    <source>
        <dbReference type="ARBA" id="ARBA00022801"/>
    </source>
</evidence>
<dbReference type="InterPro" id="IPR038371">
    <property type="entry name" value="Cu_polyphenol_OxRdtase_sf"/>
</dbReference>
<sequence>MTPFETAANLRTIPKVRHGFFGRRGGYSTDDFAGLNVSWSVGDDAEIVERNRDLVKSAIGAGPLVILRQVHSARVETIREPVEASAIEADAIVTATPGLALAILTADCTPILLADPETGIVGAAHAGWRGAVDGIIGNVVSAMERLGADPARILAAYGPTIHAPNYEVGDKFRADFLALHPGGTHHFHVPAGGQAHFDLPGFVEAQLRAAGIASIERVGGCTYAHPDRYFSHRYATHQGTRTGRQIAVIGMTQV</sequence>